<keyword evidence="3 7" id="KW-1003">Cell membrane</keyword>
<dbReference type="PANTHER" id="PTHR30353:SF0">
    <property type="entry name" value="TRANSMEMBRANE PROTEIN"/>
    <property type="match status" value="1"/>
</dbReference>
<reference evidence="9 10" key="1">
    <citation type="journal article" date="2015" name="Genome Announc.">
        <title>Expanding the biotechnology potential of lactobacilli through comparative genomics of 213 strains and associated genera.</title>
        <authorList>
            <person name="Sun Z."/>
            <person name="Harris H.M."/>
            <person name="McCann A."/>
            <person name="Guo C."/>
            <person name="Argimon S."/>
            <person name="Zhang W."/>
            <person name="Yang X."/>
            <person name="Jeffery I.B."/>
            <person name="Cooney J.C."/>
            <person name="Kagawa T.F."/>
            <person name="Liu W."/>
            <person name="Song Y."/>
            <person name="Salvetti E."/>
            <person name="Wrobel A."/>
            <person name="Rasinkangas P."/>
            <person name="Parkhill J."/>
            <person name="Rea M.C."/>
            <person name="O'Sullivan O."/>
            <person name="Ritari J."/>
            <person name="Douillard F.P."/>
            <person name="Paul Ross R."/>
            <person name="Yang R."/>
            <person name="Briner A.E."/>
            <person name="Felis G.E."/>
            <person name="de Vos W.M."/>
            <person name="Barrangou R."/>
            <person name="Klaenhammer T.R."/>
            <person name="Caufield P.W."/>
            <person name="Cui Y."/>
            <person name="Zhang H."/>
            <person name="O'Toole P.W."/>
        </authorList>
    </citation>
    <scope>NUCLEOTIDE SEQUENCE [LARGE SCALE GENOMIC DNA]</scope>
    <source>
        <strain evidence="9 10">DSM 19907</strain>
    </source>
</reference>
<evidence type="ECO:0000313" key="10">
    <source>
        <dbReference type="Proteomes" id="UP000051977"/>
    </source>
</evidence>
<evidence type="ECO:0000256" key="7">
    <source>
        <dbReference type="RuleBase" id="RU367016"/>
    </source>
</evidence>
<feature type="transmembrane region" description="Helical" evidence="7">
    <location>
        <begin position="7"/>
        <end position="29"/>
    </location>
</feature>
<comment type="subcellular location">
    <subcellularLocation>
        <location evidence="1 7">Cell membrane</location>
        <topology evidence="1 7">Multi-pass membrane protein</topology>
    </subcellularLocation>
</comment>
<dbReference type="Pfam" id="PF09335">
    <property type="entry name" value="VTT_dom"/>
    <property type="match status" value="1"/>
</dbReference>
<name>A0ABR5PE73_9LACO</name>
<feature type="transmembrane region" description="Helical" evidence="7">
    <location>
        <begin position="169"/>
        <end position="187"/>
    </location>
</feature>
<accession>A0ABR5PE73</accession>
<dbReference type="Proteomes" id="UP000051977">
    <property type="component" value="Unassembled WGS sequence"/>
</dbReference>
<keyword evidence="6 7" id="KW-0472">Membrane</keyword>
<comment type="caution">
    <text evidence="9">The sequence shown here is derived from an EMBL/GenBank/DDBJ whole genome shotgun (WGS) entry which is preliminary data.</text>
</comment>
<keyword evidence="4 7" id="KW-0812">Transmembrane</keyword>
<protein>
    <submittedName>
        <fullName evidence="9">DedA protein (DSG-1 protein)</fullName>
    </submittedName>
</protein>
<dbReference type="InterPro" id="IPR032818">
    <property type="entry name" value="DedA-like"/>
</dbReference>
<evidence type="ECO:0000256" key="4">
    <source>
        <dbReference type="ARBA" id="ARBA00022692"/>
    </source>
</evidence>
<feature type="domain" description="VTT" evidence="8">
    <location>
        <begin position="28"/>
        <end position="154"/>
    </location>
</feature>
<dbReference type="PANTHER" id="PTHR30353">
    <property type="entry name" value="INNER MEMBRANE PROTEIN DEDA-RELATED"/>
    <property type="match status" value="1"/>
</dbReference>
<evidence type="ECO:0000256" key="1">
    <source>
        <dbReference type="ARBA" id="ARBA00004651"/>
    </source>
</evidence>
<feature type="transmembrane region" description="Helical" evidence="7">
    <location>
        <begin position="138"/>
        <end position="163"/>
    </location>
</feature>
<gene>
    <name evidence="9" type="ORF">FD12_GL001819</name>
</gene>
<feature type="transmembrane region" description="Helical" evidence="7">
    <location>
        <begin position="49"/>
        <end position="68"/>
    </location>
</feature>
<evidence type="ECO:0000256" key="5">
    <source>
        <dbReference type="ARBA" id="ARBA00022989"/>
    </source>
</evidence>
<evidence type="ECO:0000256" key="3">
    <source>
        <dbReference type="ARBA" id="ARBA00022475"/>
    </source>
</evidence>
<organism evidence="9 10">
    <name type="scientific">Lentilactobacillus rapi DSM 19907 = JCM 15042</name>
    <dbReference type="NCBI Taxonomy" id="1423795"/>
    <lineage>
        <taxon>Bacteria</taxon>
        <taxon>Bacillati</taxon>
        <taxon>Bacillota</taxon>
        <taxon>Bacilli</taxon>
        <taxon>Lactobacillales</taxon>
        <taxon>Lactobacillaceae</taxon>
        <taxon>Lentilactobacillus</taxon>
    </lineage>
</organism>
<evidence type="ECO:0000256" key="6">
    <source>
        <dbReference type="ARBA" id="ARBA00023136"/>
    </source>
</evidence>
<keyword evidence="5 7" id="KW-1133">Transmembrane helix</keyword>
<dbReference type="EMBL" id="AZEI01000029">
    <property type="protein sequence ID" value="KRL17302.1"/>
    <property type="molecule type" value="Genomic_DNA"/>
</dbReference>
<evidence type="ECO:0000256" key="2">
    <source>
        <dbReference type="ARBA" id="ARBA00010792"/>
    </source>
</evidence>
<evidence type="ECO:0000259" key="8">
    <source>
        <dbReference type="Pfam" id="PF09335"/>
    </source>
</evidence>
<comment type="similarity">
    <text evidence="2 7">Belongs to the DedA family.</text>
</comment>
<keyword evidence="10" id="KW-1185">Reference proteome</keyword>
<evidence type="ECO:0000313" key="9">
    <source>
        <dbReference type="EMBL" id="KRL17302.1"/>
    </source>
</evidence>
<sequence length="193" mass="21248">MASFGPWIYGLLFLLIFSETGLVITPFLPGDSVLFLCGSLAALSHSLNIVQLIIILSIAATVGDFINFKLGKHFSRRITASRLLSRLLNPQRLRKAQTFFTHHGNAAVFLGRFIPIIRTVIPFTAGMSQMQTKTFTKYNIAGGITWVMFTTLSGFFLGTIPFVKANFELITVGVGIISLIPIGLTLIRKQLTI</sequence>
<dbReference type="InterPro" id="IPR032816">
    <property type="entry name" value="VTT_dom"/>
</dbReference>
<proteinExistence type="inferred from homology"/>